<keyword evidence="1" id="KW-0547">Nucleotide-binding</keyword>
<dbReference type="InterPro" id="IPR027417">
    <property type="entry name" value="P-loop_NTPase"/>
</dbReference>
<dbReference type="GO" id="GO:0032790">
    <property type="term" value="P:ribosome disassembly"/>
    <property type="evidence" value="ECO:0007669"/>
    <property type="project" value="TreeGrafter"/>
</dbReference>
<evidence type="ECO:0000313" key="3">
    <source>
        <dbReference type="EMBL" id="GAI79309.1"/>
    </source>
</evidence>
<organism evidence="3">
    <name type="scientific">marine sediment metagenome</name>
    <dbReference type="NCBI Taxonomy" id="412755"/>
    <lineage>
        <taxon>unclassified sequences</taxon>
        <taxon>metagenomes</taxon>
        <taxon>ecological metagenomes</taxon>
    </lineage>
</organism>
<dbReference type="PANTHER" id="PTHR43261:SF7">
    <property type="entry name" value="ELONGATION FACTOR G-LIKE PROTEIN"/>
    <property type="match status" value="1"/>
</dbReference>
<dbReference type="InterPro" id="IPR009000">
    <property type="entry name" value="Transl_B-barrel_sf"/>
</dbReference>
<accession>X1TGY8</accession>
<reference evidence="3" key="1">
    <citation type="journal article" date="2014" name="Front. Microbiol.">
        <title>High frequency of phylogenetically diverse reductive dehalogenase-homologous genes in deep subseafloor sedimentary metagenomes.</title>
        <authorList>
            <person name="Kawai M."/>
            <person name="Futagami T."/>
            <person name="Toyoda A."/>
            <person name="Takaki Y."/>
            <person name="Nishi S."/>
            <person name="Hori S."/>
            <person name="Arai W."/>
            <person name="Tsubouchi T."/>
            <person name="Morono Y."/>
            <person name="Uchiyama I."/>
            <person name="Ito T."/>
            <person name="Fujiyama A."/>
            <person name="Inagaki F."/>
            <person name="Takami H."/>
        </authorList>
    </citation>
    <scope>NUCLEOTIDE SEQUENCE</scope>
    <source>
        <strain evidence="3">Expedition CK06-06</strain>
    </source>
</reference>
<proteinExistence type="predicted"/>
<evidence type="ECO:0000256" key="1">
    <source>
        <dbReference type="ARBA" id="ARBA00022741"/>
    </source>
</evidence>
<dbReference type="EMBL" id="BARW01008017">
    <property type="protein sequence ID" value="GAI79309.1"/>
    <property type="molecule type" value="Genomic_DNA"/>
</dbReference>
<name>X1TGY8_9ZZZZ</name>
<evidence type="ECO:0000256" key="2">
    <source>
        <dbReference type="ARBA" id="ARBA00023134"/>
    </source>
</evidence>
<dbReference type="GO" id="GO:0005525">
    <property type="term" value="F:GTP binding"/>
    <property type="evidence" value="ECO:0007669"/>
    <property type="project" value="UniProtKB-KW"/>
</dbReference>
<dbReference type="SUPFAM" id="SSF50447">
    <property type="entry name" value="Translation proteins"/>
    <property type="match status" value="1"/>
</dbReference>
<gene>
    <name evidence="3" type="ORF">S12H4_16562</name>
</gene>
<dbReference type="AlphaFoldDB" id="X1TGY8"/>
<protein>
    <submittedName>
        <fullName evidence="3">Uncharacterized protein</fullName>
    </submittedName>
</protein>
<sequence length="127" mass="14363">MKEEANKKIEELTEMVAENDEQLMEKYFEKGELSPEELIEGFRKSILNRQVFPIFIASALLNIGTQPILDGIVNFLPPPLERGEIEGEKGTVKLSLDQPFSALVFKTISDPYTGRISLLRVFSGLIY</sequence>
<dbReference type="SUPFAM" id="SSF52540">
    <property type="entry name" value="P-loop containing nucleoside triphosphate hydrolases"/>
    <property type="match status" value="1"/>
</dbReference>
<dbReference type="PANTHER" id="PTHR43261">
    <property type="entry name" value="TRANSLATION ELONGATION FACTOR G-RELATED"/>
    <property type="match status" value="1"/>
</dbReference>
<keyword evidence="2" id="KW-0342">GTP-binding</keyword>
<comment type="caution">
    <text evidence="3">The sequence shown here is derived from an EMBL/GenBank/DDBJ whole genome shotgun (WGS) entry which is preliminary data.</text>
</comment>
<dbReference type="Gene3D" id="2.40.30.10">
    <property type="entry name" value="Translation factors"/>
    <property type="match status" value="1"/>
</dbReference>
<dbReference type="Gene3D" id="3.40.50.300">
    <property type="entry name" value="P-loop containing nucleotide triphosphate hydrolases"/>
    <property type="match status" value="1"/>
</dbReference>